<dbReference type="EMBL" id="BSXW01000919">
    <property type="protein sequence ID" value="GMF31621.1"/>
    <property type="molecule type" value="Genomic_DNA"/>
</dbReference>
<comment type="caution">
    <text evidence="3">The sequence shown here is derived from an EMBL/GenBank/DDBJ whole genome shotgun (WGS) entry which is preliminary data.</text>
</comment>
<keyword evidence="4" id="KW-1185">Reference proteome</keyword>
<sequence length="221" mass="24357">MGSNATTTPGVRFGSYDSSSAISSYCGVYGGAYTNALDERLKRDIEPLPYGLDEIMRLKPCRYTLKQSGERTIGLIAQEVLPIIPEPVNVPDNPDELTEDGNLMNPYGIDLSSLIALALRGIQQQQEQIQELKAEIDELYLVIYTMGCGPCKELKTNVSPKDPDQVVGSTLLRADQIVVLNTSVFLPTKTLDGKSAILEVSINDKKYPSIKDIEINWFVKV</sequence>
<accession>A0A9W6UEG1</accession>
<dbReference type="OrthoDB" id="125614at2759"/>
<protein>
    <submittedName>
        <fullName evidence="3">Unnamed protein product</fullName>
    </submittedName>
</protein>
<evidence type="ECO:0000259" key="2">
    <source>
        <dbReference type="PROSITE" id="PS51688"/>
    </source>
</evidence>
<reference evidence="3" key="1">
    <citation type="submission" date="2023-04" db="EMBL/GenBank/DDBJ databases">
        <title>Phytophthora lilii NBRC 32176.</title>
        <authorList>
            <person name="Ichikawa N."/>
            <person name="Sato H."/>
            <person name="Tonouchi N."/>
        </authorList>
    </citation>
    <scope>NUCLEOTIDE SEQUENCE</scope>
    <source>
        <strain evidence="3">NBRC 32176</strain>
    </source>
</reference>
<evidence type="ECO:0000313" key="4">
    <source>
        <dbReference type="Proteomes" id="UP001165083"/>
    </source>
</evidence>
<feature type="coiled-coil region" evidence="1">
    <location>
        <begin position="115"/>
        <end position="142"/>
    </location>
</feature>
<organism evidence="3 4">
    <name type="scientific">Phytophthora lilii</name>
    <dbReference type="NCBI Taxonomy" id="2077276"/>
    <lineage>
        <taxon>Eukaryota</taxon>
        <taxon>Sar</taxon>
        <taxon>Stramenopiles</taxon>
        <taxon>Oomycota</taxon>
        <taxon>Peronosporomycetes</taxon>
        <taxon>Peronosporales</taxon>
        <taxon>Peronosporaceae</taxon>
        <taxon>Phytophthora</taxon>
    </lineage>
</organism>
<feature type="domain" description="Peptidase S74" evidence="2">
    <location>
        <begin position="38"/>
        <end position="136"/>
    </location>
</feature>
<evidence type="ECO:0000256" key="1">
    <source>
        <dbReference type="SAM" id="Coils"/>
    </source>
</evidence>
<name>A0A9W6UEG1_9STRA</name>
<keyword evidence="1" id="KW-0175">Coiled coil</keyword>
<gene>
    <name evidence="3" type="ORF">Plil01_001352100</name>
</gene>
<dbReference type="InterPro" id="IPR030392">
    <property type="entry name" value="S74_ICA"/>
</dbReference>
<dbReference type="PROSITE" id="PS51688">
    <property type="entry name" value="ICA"/>
    <property type="match status" value="1"/>
</dbReference>
<dbReference type="Pfam" id="PF13884">
    <property type="entry name" value="Peptidase_S74"/>
    <property type="match status" value="1"/>
</dbReference>
<dbReference type="Proteomes" id="UP001165083">
    <property type="component" value="Unassembled WGS sequence"/>
</dbReference>
<dbReference type="AlphaFoldDB" id="A0A9W6UEG1"/>
<proteinExistence type="predicted"/>
<evidence type="ECO:0000313" key="3">
    <source>
        <dbReference type="EMBL" id="GMF31621.1"/>
    </source>
</evidence>